<dbReference type="STRING" id="1238424.J07HQW1_02587"/>
<evidence type="ECO:0000313" key="1">
    <source>
        <dbReference type="EMBL" id="ERG92543.1"/>
    </source>
</evidence>
<organism evidence="1 2">
    <name type="scientific">Haloquadratum walsbyi J07HQW1</name>
    <dbReference type="NCBI Taxonomy" id="1238424"/>
    <lineage>
        <taxon>Archaea</taxon>
        <taxon>Methanobacteriati</taxon>
        <taxon>Methanobacteriota</taxon>
        <taxon>Stenosarchaea group</taxon>
        <taxon>Halobacteria</taxon>
        <taxon>Halobacteriales</taxon>
        <taxon>Haloferacaceae</taxon>
        <taxon>Haloquadratum</taxon>
    </lineage>
</organism>
<dbReference type="Proteomes" id="UP000030649">
    <property type="component" value="Unassembled WGS sequence"/>
</dbReference>
<dbReference type="AlphaFoldDB" id="U1N7T4"/>
<sequence>MLSHLRFHTHSVESFCVQSCGVAQSHERIESQGESADTDINGEMSITISVSTRSRELFTTVS</sequence>
<name>U1N7T4_9EURY</name>
<dbReference type="HOGENOM" id="CLU_2893191_0_0_2"/>
<protein>
    <submittedName>
        <fullName evidence="1">Uncharacterized protein</fullName>
    </submittedName>
</protein>
<accession>U1N7T4</accession>
<dbReference type="EMBL" id="KE356560">
    <property type="protein sequence ID" value="ERG92543.1"/>
    <property type="molecule type" value="Genomic_DNA"/>
</dbReference>
<evidence type="ECO:0000313" key="2">
    <source>
        <dbReference type="Proteomes" id="UP000030649"/>
    </source>
</evidence>
<gene>
    <name evidence="1" type="ORF">J07HQW1_02587</name>
</gene>
<reference evidence="1 2" key="1">
    <citation type="journal article" date="2013" name="PLoS ONE">
        <title>Assembly-driven community genomics of a hypersaline microbial ecosystem.</title>
        <authorList>
            <person name="Podell S."/>
            <person name="Ugalde J.A."/>
            <person name="Narasingarao P."/>
            <person name="Banfield J.F."/>
            <person name="Heidelberg K.B."/>
            <person name="Allen E.E."/>
        </authorList>
    </citation>
    <scope>NUCLEOTIDE SEQUENCE [LARGE SCALE GENOMIC DNA]</scope>
    <source>
        <strain evidence="2">J07HQW1</strain>
    </source>
</reference>
<proteinExistence type="predicted"/>